<dbReference type="EMBL" id="JAACFV010000041">
    <property type="protein sequence ID" value="KAF7509459.1"/>
    <property type="molecule type" value="Genomic_DNA"/>
</dbReference>
<dbReference type="OrthoDB" id="10293831at2759"/>
<feature type="region of interest" description="Disordered" evidence="1">
    <location>
        <begin position="1"/>
        <end position="24"/>
    </location>
</feature>
<feature type="compositionally biased region" description="Polar residues" evidence="1">
    <location>
        <begin position="1"/>
        <end position="14"/>
    </location>
</feature>
<organism evidence="2 3">
    <name type="scientific">Endocarpon pusillum</name>
    <dbReference type="NCBI Taxonomy" id="364733"/>
    <lineage>
        <taxon>Eukaryota</taxon>
        <taxon>Fungi</taxon>
        <taxon>Dikarya</taxon>
        <taxon>Ascomycota</taxon>
        <taxon>Pezizomycotina</taxon>
        <taxon>Eurotiomycetes</taxon>
        <taxon>Chaetothyriomycetidae</taxon>
        <taxon>Verrucariales</taxon>
        <taxon>Verrucariaceae</taxon>
        <taxon>Endocarpon</taxon>
    </lineage>
</organism>
<sequence length="603" mass="67733">MSFGNQGTTGQDGQASPPLDYSHHQIPQNYPLIFPFDDLAGTSNHDARSDHSVLDEGLGMDDQMLKDGHPPPAATRPSQNRAAFGRWKSKTIAGFPSANVPLPRGITAKEIAQSYPNHVDDYCILELMRQGKGAKAIDALIPAPPGKTKAGQSHSKIQLRISTIREAFPNENFPISSTKRDRARSRSERPKDETIESDNEHATFVTANHQSNSDHTAAGALASVNLHATETQHQNRAAVQSDGRHSTSTQSGAFGSLRQQVELPLLSESNDHVTSFTPELLDPALFPRTLPLEAQVKEEYRIHQQLVHDHFYCDRPLSPLEMRQTVEAHCAWIYDRISYNLQIKSGLKMEKMMLRSGWSEHSISYLQRTITECFRGHPLFRAHIDRESLQKQVPNRFETAVLQDLLGRLRDWTRYLKAQKETKRQTRAHQKLHSIASMNRSTAPNQMRLQSMSTQIHASSSLGPDQLKAFGPEDPMMTDAPRLNPGGARNEFEDYMEDAGRFINHEARAADLTPVSNNPDEGAAIDIAREEIDANIMTKMDNDAFILFGWQLLTSHKFGAEAEAKLEEQRDRLYEMGEDEMQRAMWRGLQGDSNEDVLGLGDY</sequence>
<proteinExistence type="predicted"/>
<gene>
    <name evidence="2" type="ORF">GJ744_008022</name>
</gene>
<keyword evidence="3" id="KW-1185">Reference proteome</keyword>
<protein>
    <submittedName>
        <fullName evidence="2">Uncharacterized protein</fullName>
    </submittedName>
</protein>
<dbReference type="Proteomes" id="UP000606974">
    <property type="component" value="Unassembled WGS sequence"/>
</dbReference>
<evidence type="ECO:0000313" key="3">
    <source>
        <dbReference type="Proteomes" id="UP000606974"/>
    </source>
</evidence>
<evidence type="ECO:0000313" key="2">
    <source>
        <dbReference type="EMBL" id="KAF7509459.1"/>
    </source>
</evidence>
<feature type="region of interest" description="Disordered" evidence="1">
    <location>
        <begin position="168"/>
        <end position="200"/>
    </location>
</feature>
<comment type="caution">
    <text evidence="2">The sequence shown here is derived from an EMBL/GenBank/DDBJ whole genome shotgun (WGS) entry which is preliminary data.</text>
</comment>
<accession>A0A8H7AJU1</accession>
<evidence type="ECO:0000256" key="1">
    <source>
        <dbReference type="SAM" id="MobiDB-lite"/>
    </source>
</evidence>
<dbReference type="AlphaFoldDB" id="A0A8H7AJU1"/>
<feature type="compositionally biased region" description="Basic and acidic residues" evidence="1">
    <location>
        <begin position="178"/>
        <end position="200"/>
    </location>
</feature>
<name>A0A8H7AJU1_9EURO</name>
<feature type="region of interest" description="Disordered" evidence="1">
    <location>
        <begin position="232"/>
        <end position="254"/>
    </location>
</feature>
<reference evidence="2" key="1">
    <citation type="submission" date="2020-02" db="EMBL/GenBank/DDBJ databases">
        <authorList>
            <person name="Palmer J.M."/>
        </authorList>
    </citation>
    <scope>NUCLEOTIDE SEQUENCE</scope>
    <source>
        <strain evidence="2">EPUS1.4</strain>
        <tissue evidence="2">Thallus</tissue>
    </source>
</reference>
<feature type="region of interest" description="Disordered" evidence="1">
    <location>
        <begin position="60"/>
        <end position="81"/>
    </location>
</feature>